<name>A0ABV0D6L5_9GAMM</name>
<feature type="transmembrane region" description="Helical" evidence="6">
    <location>
        <begin position="263"/>
        <end position="282"/>
    </location>
</feature>
<evidence type="ECO:0000256" key="6">
    <source>
        <dbReference type="SAM" id="Phobius"/>
    </source>
</evidence>
<comment type="subcellular location">
    <subcellularLocation>
        <location evidence="1">Membrane</location>
        <topology evidence="1">Multi-pass membrane protein</topology>
    </subcellularLocation>
</comment>
<dbReference type="SUPFAM" id="SSF103473">
    <property type="entry name" value="MFS general substrate transporter"/>
    <property type="match status" value="1"/>
</dbReference>
<feature type="transmembrane region" description="Helical" evidence="6">
    <location>
        <begin position="423"/>
        <end position="447"/>
    </location>
</feature>
<proteinExistence type="predicted"/>
<feature type="transmembrane region" description="Helical" evidence="6">
    <location>
        <begin position="365"/>
        <end position="384"/>
    </location>
</feature>
<feature type="transmembrane region" description="Helical" evidence="6">
    <location>
        <begin position="199"/>
        <end position="219"/>
    </location>
</feature>
<dbReference type="InterPro" id="IPR036259">
    <property type="entry name" value="MFS_trans_sf"/>
</dbReference>
<evidence type="ECO:0000313" key="8">
    <source>
        <dbReference type="Proteomes" id="UP001414441"/>
    </source>
</evidence>
<evidence type="ECO:0000313" key="7">
    <source>
        <dbReference type="EMBL" id="MEN8626052.1"/>
    </source>
</evidence>
<sequence length="562" mass="61670">MSNEYQFKPHEQPIMVGSPANPDHPARRKLFYLLIGIFVGLTASFQNGLLVANLTQIQGQLGLTPAEGGWISVSYNMTNACITVLLYKIRQQFGMSLFSKITLFFLLAATSLQWLISSHLLDTPNIRIEPYYLEIVARGLSGMVASGMTILGLFYCLQGMPTVKRTSGLILGFGLVQFGIPLSRIISPYLAIDGQLENLFLFQFGLALICFGLINILELPPGNTEKVFEKLDFLSFAFFTSGLAALAVILVQGRILWWTTPWLVYPLMIAIVGIGVALWIETHRKNPMLQVRWMRSRNIIAFMITGAVMRILLSEQNVGAAGLLANLGYGNDQLVTFYAVIMAASVLALVISIFSTNPMDLRRPVIFAVALIALGSWMDVGVSINSAPYMFYISQFLIAFAAVYFMGPLVFEGFLRAIASGPAYIISFSVIFGISQTVGGLAGAAAIQAFTTIRTQAHYADMVSSLNLGDPTFSAQIVGTRSVLSNQTTDAAQANVAAMSQVLQGIQRQATVSAYSDLFFLMASFATFVTAILLINYFYNRYHKRNPLAKELAVIAKMRESK</sequence>
<feature type="transmembrane region" description="Helical" evidence="6">
    <location>
        <begin position="390"/>
        <end position="411"/>
    </location>
</feature>
<dbReference type="RefSeq" id="WP_347163165.1">
    <property type="nucleotide sequence ID" value="NZ_JBDLOB010000004.1"/>
</dbReference>
<reference evidence="7 8" key="1">
    <citation type="submission" date="2024-05" db="EMBL/GenBank/DDBJ databases">
        <title>Genome sequencing of Marine Estuary Bacteria, Pseudoalteromonas distincta strain FA, Psychrobacter proteolyticus strain EA, and Shewanella baltica strain CA.</title>
        <authorList>
            <person name="Dieffenbach S.A."/>
            <person name="Maclea K.S."/>
        </authorList>
    </citation>
    <scope>NUCLEOTIDE SEQUENCE [LARGE SCALE GENOMIC DNA]</scope>
    <source>
        <strain evidence="7 8">EA</strain>
    </source>
</reference>
<evidence type="ECO:0000256" key="2">
    <source>
        <dbReference type="ARBA" id="ARBA00022448"/>
    </source>
</evidence>
<keyword evidence="3 6" id="KW-0812">Transmembrane</keyword>
<feature type="transmembrane region" description="Helical" evidence="6">
    <location>
        <begin position="518"/>
        <end position="539"/>
    </location>
</feature>
<keyword evidence="8" id="KW-1185">Reference proteome</keyword>
<evidence type="ECO:0000256" key="3">
    <source>
        <dbReference type="ARBA" id="ARBA00022692"/>
    </source>
</evidence>
<dbReference type="Gene3D" id="1.20.1250.20">
    <property type="entry name" value="MFS general substrate transporter like domains"/>
    <property type="match status" value="1"/>
</dbReference>
<evidence type="ECO:0000256" key="4">
    <source>
        <dbReference type="ARBA" id="ARBA00022989"/>
    </source>
</evidence>
<dbReference type="Proteomes" id="UP001414441">
    <property type="component" value="Unassembled WGS sequence"/>
</dbReference>
<organism evidence="7 8">
    <name type="scientific">Psychrobacter proteolyticus</name>
    <dbReference type="NCBI Taxonomy" id="147825"/>
    <lineage>
        <taxon>Bacteria</taxon>
        <taxon>Pseudomonadati</taxon>
        <taxon>Pseudomonadota</taxon>
        <taxon>Gammaproteobacteria</taxon>
        <taxon>Moraxellales</taxon>
        <taxon>Moraxellaceae</taxon>
        <taxon>Psychrobacter</taxon>
    </lineage>
</organism>
<feature type="transmembrane region" description="Helical" evidence="6">
    <location>
        <begin position="231"/>
        <end position="251"/>
    </location>
</feature>
<feature type="transmembrane region" description="Helical" evidence="6">
    <location>
        <begin position="333"/>
        <end position="353"/>
    </location>
</feature>
<feature type="transmembrane region" description="Helical" evidence="6">
    <location>
        <begin position="169"/>
        <end position="187"/>
    </location>
</feature>
<dbReference type="PANTHER" id="PTHR42718">
    <property type="entry name" value="MAJOR FACILITATOR SUPERFAMILY MULTIDRUG TRANSPORTER MFSC"/>
    <property type="match status" value="1"/>
</dbReference>
<dbReference type="PANTHER" id="PTHR42718:SF9">
    <property type="entry name" value="MAJOR FACILITATOR SUPERFAMILY MULTIDRUG TRANSPORTER MFSC"/>
    <property type="match status" value="1"/>
</dbReference>
<feature type="transmembrane region" description="Helical" evidence="6">
    <location>
        <begin position="69"/>
        <end position="87"/>
    </location>
</feature>
<gene>
    <name evidence="7" type="ORF">ABFV72_08500</name>
</gene>
<evidence type="ECO:0000256" key="1">
    <source>
        <dbReference type="ARBA" id="ARBA00004141"/>
    </source>
</evidence>
<evidence type="ECO:0000256" key="5">
    <source>
        <dbReference type="ARBA" id="ARBA00023136"/>
    </source>
</evidence>
<feature type="transmembrane region" description="Helical" evidence="6">
    <location>
        <begin position="136"/>
        <end position="157"/>
    </location>
</feature>
<keyword evidence="4 6" id="KW-1133">Transmembrane helix</keyword>
<dbReference type="EMBL" id="JBDLOB010000004">
    <property type="protein sequence ID" value="MEN8626052.1"/>
    <property type="molecule type" value="Genomic_DNA"/>
</dbReference>
<keyword evidence="2" id="KW-0813">Transport</keyword>
<protein>
    <submittedName>
        <fullName evidence="7">MFS transporter</fullName>
    </submittedName>
</protein>
<accession>A0ABV0D6L5</accession>
<feature type="transmembrane region" description="Helical" evidence="6">
    <location>
        <begin position="294"/>
        <end position="313"/>
    </location>
</feature>
<comment type="caution">
    <text evidence="7">The sequence shown here is derived from an EMBL/GenBank/DDBJ whole genome shotgun (WGS) entry which is preliminary data.</text>
</comment>
<feature type="transmembrane region" description="Helical" evidence="6">
    <location>
        <begin position="30"/>
        <end position="49"/>
    </location>
</feature>
<keyword evidence="5 6" id="KW-0472">Membrane</keyword>
<feature type="transmembrane region" description="Helical" evidence="6">
    <location>
        <begin position="94"/>
        <end position="116"/>
    </location>
</feature>